<keyword evidence="4" id="KW-0479">Metal-binding</keyword>
<dbReference type="EMBL" id="JAAQPE010000084">
    <property type="protein sequence ID" value="KAF5686915.1"/>
    <property type="molecule type" value="Genomic_DNA"/>
</dbReference>
<comment type="cofactor">
    <cofactor evidence="1">
        <name>Zn(2+)</name>
        <dbReference type="ChEBI" id="CHEBI:29105"/>
    </cofactor>
</comment>
<gene>
    <name evidence="10" type="ORF">FCIRC_2606</name>
</gene>
<evidence type="ECO:0000256" key="7">
    <source>
        <dbReference type="ARBA" id="ARBA00023049"/>
    </source>
</evidence>
<evidence type="ECO:0000256" key="4">
    <source>
        <dbReference type="ARBA" id="ARBA00022723"/>
    </source>
</evidence>
<dbReference type="GO" id="GO:0006508">
    <property type="term" value="P:proteolysis"/>
    <property type="evidence" value="ECO:0007669"/>
    <property type="project" value="UniProtKB-KW"/>
</dbReference>
<dbReference type="PANTHER" id="PTHR37016">
    <property type="match status" value="1"/>
</dbReference>
<feature type="signal peptide" evidence="8">
    <location>
        <begin position="1"/>
        <end position="16"/>
    </location>
</feature>
<comment type="caution">
    <text evidence="10">The sequence shown here is derived from an EMBL/GenBank/DDBJ whole genome shotgun (WGS) entry which is preliminary data.</text>
</comment>
<reference evidence="11" key="1">
    <citation type="journal article" date="2020" name="BMC Genomics">
        <title>Correction to: Identification and distribution of gene clusters required for synthesis of sphingolipid metabolism inhibitors in diverse species of the filamentous fungus Fusarium.</title>
        <authorList>
            <person name="Kim H.S."/>
            <person name="Lohmar J.M."/>
            <person name="Busman M."/>
            <person name="Brown D.W."/>
            <person name="Naumann T.A."/>
            <person name="Divon H.H."/>
            <person name="Lysoe E."/>
            <person name="Uhlig S."/>
            <person name="Proctor R.H."/>
        </authorList>
    </citation>
    <scope>NUCLEOTIDE SEQUENCE [LARGE SCALE GENOMIC DNA]</scope>
    <source>
        <strain evidence="11">NRRL 25331</strain>
    </source>
</reference>
<evidence type="ECO:0000256" key="1">
    <source>
        <dbReference type="ARBA" id="ARBA00001947"/>
    </source>
</evidence>
<reference evidence="10 11" key="2">
    <citation type="submission" date="2020-05" db="EMBL/GenBank/DDBJ databases">
        <title>Identification and distribution of gene clusters putatively required for synthesis of sphingolipid metabolism inhibitors in phylogenetically diverse species of the filamentous fungus Fusarium.</title>
        <authorList>
            <person name="Kim H.-S."/>
            <person name="Busman M."/>
            <person name="Brown D.W."/>
            <person name="Divon H."/>
            <person name="Uhlig S."/>
            <person name="Proctor R.H."/>
        </authorList>
    </citation>
    <scope>NUCLEOTIDE SEQUENCE [LARGE SCALE GENOMIC DNA]</scope>
    <source>
        <strain evidence="10 11">NRRL 25331</strain>
    </source>
</reference>
<dbReference type="Pfam" id="PF14521">
    <property type="entry name" value="Aspzincin_M35"/>
    <property type="match status" value="1"/>
</dbReference>
<keyword evidence="3" id="KW-0645">Protease</keyword>
<evidence type="ECO:0000256" key="2">
    <source>
        <dbReference type="ARBA" id="ARBA00010279"/>
    </source>
</evidence>
<dbReference type="InterPro" id="IPR029463">
    <property type="entry name" value="Lys_MEP"/>
</dbReference>
<dbReference type="AlphaFoldDB" id="A0A8H5X8V6"/>
<organism evidence="10 11">
    <name type="scientific">Fusarium circinatum</name>
    <name type="common">Pitch canker fungus</name>
    <name type="synonym">Gibberella circinata</name>
    <dbReference type="NCBI Taxonomy" id="48490"/>
    <lineage>
        <taxon>Eukaryota</taxon>
        <taxon>Fungi</taxon>
        <taxon>Dikarya</taxon>
        <taxon>Ascomycota</taxon>
        <taxon>Pezizomycotina</taxon>
        <taxon>Sordariomycetes</taxon>
        <taxon>Hypocreomycetidae</taxon>
        <taxon>Hypocreales</taxon>
        <taxon>Nectriaceae</taxon>
        <taxon>Fusarium</taxon>
        <taxon>Fusarium fujikuroi species complex</taxon>
    </lineage>
</organism>
<dbReference type="Gene3D" id="3.40.390.10">
    <property type="entry name" value="Collagenase (Catalytic Domain)"/>
    <property type="match status" value="1"/>
</dbReference>
<comment type="similarity">
    <text evidence="2">Belongs to the peptidase M35 family.</text>
</comment>
<keyword evidence="6" id="KW-0862">Zinc</keyword>
<keyword evidence="5" id="KW-0378">Hydrolase</keyword>
<proteinExistence type="inferred from homology"/>
<evidence type="ECO:0000256" key="8">
    <source>
        <dbReference type="SAM" id="SignalP"/>
    </source>
</evidence>
<protein>
    <recommendedName>
        <fullName evidence="9">Lysine-specific metallo-endopeptidase domain-containing protein</fullName>
    </recommendedName>
</protein>
<dbReference type="PANTHER" id="PTHR37016:SF3">
    <property type="entry name" value="NEUTRAL PROTEASE 2-RELATED"/>
    <property type="match status" value="1"/>
</dbReference>
<evidence type="ECO:0000259" key="9">
    <source>
        <dbReference type="Pfam" id="PF14521"/>
    </source>
</evidence>
<feature type="chain" id="PRO_5033987312" description="Lysine-specific metallo-endopeptidase domain-containing protein" evidence="8">
    <location>
        <begin position="17"/>
        <end position="253"/>
    </location>
</feature>
<evidence type="ECO:0000256" key="5">
    <source>
        <dbReference type="ARBA" id="ARBA00022801"/>
    </source>
</evidence>
<keyword evidence="8" id="KW-0732">Signal</keyword>
<dbReference type="SUPFAM" id="SSF55486">
    <property type="entry name" value="Metalloproteases ('zincins'), catalytic domain"/>
    <property type="match status" value="1"/>
</dbReference>
<sequence length="253" mass="28020">MHSTILLLFVGLLVLASPTPPSFHPSTSSFLSNLDNRDPPIIGEGLSEQEKKQAKDGARDALQLAYYALTPGSRADEILAKWFNPDDREIVNRNIKVLPDYKDPDDQKYACDGSASAEMRDAGGKNPEIIICPKAGYGHGGLSKDYDGVKAISCSEFDSRVSWKMESLGSIFVHEFTHYDLLMKDILPEGTDDVAYGPYISQRLNREQALRNADSYSWFANELHWSTICAKDYGKPTKSDGEDPMCDNVACEA</sequence>
<evidence type="ECO:0000256" key="6">
    <source>
        <dbReference type="ARBA" id="ARBA00022833"/>
    </source>
</evidence>
<dbReference type="InterPro" id="IPR050414">
    <property type="entry name" value="Fungal_M35_metalloproteases"/>
</dbReference>
<feature type="domain" description="Lysine-specific metallo-endopeptidase" evidence="9">
    <location>
        <begin position="167"/>
        <end position="221"/>
    </location>
</feature>
<dbReference type="InterPro" id="IPR024079">
    <property type="entry name" value="MetalloPept_cat_dom_sf"/>
</dbReference>
<keyword evidence="11" id="KW-1185">Reference proteome</keyword>
<evidence type="ECO:0000313" key="10">
    <source>
        <dbReference type="EMBL" id="KAF5686915.1"/>
    </source>
</evidence>
<dbReference type="GO" id="GO:0004222">
    <property type="term" value="F:metalloendopeptidase activity"/>
    <property type="evidence" value="ECO:0007669"/>
    <property type="project" value="InterPro"/>
</dbReference>
<dbReference type="GO" id="GO:0046872">
    <property type="term" value="F:metal ion binding"/>
    <property type="evidence" value="ECO:0007669"/>
    <property type="project" value="UniProtKB-KW"/>
</dbReference>
<name>A0A8H5X8V6_FUSCI</name>
<dbReference type="Proteomes" id="UP000572754">
    <property type="component" value="Unassembled WGS sequence"/>
</dbReference>
<evidence type="ECO:0000256" key="3">
    <source>
        <dbReference type="ARBA" id="ARBA00022670"/>
    </source>
</evidence>
<accession>A0A8H5X8V6</accession>
<keyword evidence="7" id="KW-0482">Metalloprotease</keyword>
<evidence type="ECO:0000313" key="11">
    <source>
        <dbReference type="Proteomes" id="UP000572754"/>
    </source>
</evidence>